<accession>A0ABW2HKC1</accession>
<proteinExistence type="predicted"/>
<organism evidence="2 3">
    <name type="scientific">Paractinoplanes rhizophilus</name>
    <dbReference type="NCBI Taxonomy" id="1416877"/>
    <lineage>
        <taxon>Bacteria</taxon>
        <taxon>Bacillati</taxon>
        <taxon>Actinomycetota</taxon>
        <taxon>Actinomycetes</taxon>
        <taxon>Micromonosporales</taxon>
        <taxon>Micromonosporaceae</taxon>
        <taxon>Paractinoplanes</taxon>
    </lineage>
</organism>
<protein>
    <submittedName>
        <fullName evidence="2">Universal stress protein</fullName>
    </submittedName>
</protein>
<dbReference type="Proteomes" id="UP001596548">
    <property type="component" value="Unassembled WGS sequence"/>
</dbReference>
<name>A0ABW2HKC1_9ACTN</name>
<evidence type="ECO:0000259" key="1">
    <source>
        <dbReference type="Pfam" id="PF00582"/>
    </source>
</evidence>
<evidence type="ECO:0000313" key="3">
    <source>
        <dbReference type="Proteomes" id="UP001596548"/>
    </source>
</evidence>
<dbReference type="RefSeq" id="WP_378964615.1">
    <property type="nucleotide sequence ID" value="NZ_JBHTBJ010000001.1"/>
</dbReference>
<reference evidence="3" key="1">
    <citation type="journal article" date="2019" name="Int. J. Syst. Evol. Microbiol.">
        <title>The Global Catalogue of Microorganisms (GCM) 10K type strain sequencing project: providing services to taxonomists for standard genome sequencing and annotation.</title>
        <authorList>
            <consortium name="The Broad Institute Genomics Platform"/>
            <consortium name="The Broad Institute Genome Sequencing Center for Infectious Disease"/>
            <person name="Wu L."/>
            <person name="Ma J."/>
        </authorList>
    </citation>
    <scope>NUCLEOTIDE SEQUENCE [LARGE SCALE GENOMIC DNA]</scope>
    <source>
        <strain evidence="3">XZYJT-10</strain>
    </source>
</reference>
<dbReference type="Gene3D" id="3.40.50.620">
    <property type="entry name" value="HUPs"/>
    <property type="match status" value="1"/>
</dbReference>
<dbReference type="InterPro" id="IPR014729">
    <property type="entry name" value="Rossmann-like_a/b/a_fold"/>
</dbReference>
<keyword evidence="3" id="KW-1185">Reference proteome</keyword>
<dbReference type="InterPro" id="IPR006016">
    <property type="entry name" value="UspA"/>
</dbReference>
<dbReference type="Pfam" id="PF00582">
    <property type="entry name" value="Usp"/>
    <property type="match status" value="1"/>
</dbReference>
<sequence>MKDSLTEAVAAGRGALRGMLQGSVSQHLLRQAACPVAIAHEAKD</sequence>
<comment type="caution">
    <text evidence="2">The sequence shown here is derived from an EMBL/GenBank/DDBJ whole genome shotgun (WGS) entry which is preliminary data.</text>
</comment>
<feature type="domain" description="UspA" evidence="1">
    <location>
        <begin position="11"/>
        <end position="39"/>
    </location>
</feature>
<evidence type="ECO:0000313" key="2">
    <source>
        <dbReference type="EMBL" id="MFC7272458.1"/>
    </source>
</evidence>
<dbReference type="SUPFAM" id="SSF52402">
    <property type="entry name" value="Adenine nucleotide alpha hydrolases-like"/>
    <property type="match status" value="1"/>
</dbReference>
<dbReference type="EMBL" id="JBHTBJ010000001">
    <property type="protein sequence ID" value="MFC7272458.1"/>
    <property type="molecule type" value="Genomic_DNA"/>
</dbReference>
<gene>
    <name evidence="2" type="ORF">ACFQS1_00575</name>
</gene>